<dbReference type="HAMAP" id="MF_01371_B">
    <property type="entry name" value="Ribosomal_uL30_B"/>
    <property type="match status" value="1"/>
</dbReference>
<proteinExistence type="inferred from homology"/>
<evidence type="ECO:0000259" key="6">
    <source>
        <dbReference type="Pfam" id="PF00327"/>
    </source>
</evidence>
<keyword evidence="3 5" id="KW-0689">Ribosomal protein</keyword>
<dbReference type="Gene3D" id="3.30.1390.20">
    <property type="entry name" value="Ribosomal protein L30, ferredoxin-like fold domain"/>
    <property type="match status" value="1"/>
</dbReference>
<dbReference type="InterPro" id="IPR016082">
    <property type="entry name" value="Ribosomal_uL30_ferredoxin-like"/>
</dbReference>
<dbReference type="InterPro" id="IPR036919">
    <property type="entry name" value="Ribo_uL30_ferredoxin-like_sf"/>
</dbReference>
<dbReference type="SUPFAM" id="SSF55129">
    <property type="entry name" value="Ribosomal protein L30p/L7e"/>
    <property type="match status" value="1"/>
</dbReference>
<dbReference type="GO" id="GO:0015934">
    <property type="term" value="C:large ribosomal subunit"/>
    <property type="evidence" value="ECO:0007669"/>
    <property type="project" value="InterPro"/>
</dbReference>
<sequence length="63" mass="7341">MAKHSKKLKLTLLKSRFHRKPSHRGCLVGLGLRNRHQTVVVVDTPENRGMIHEVRYLLRVEEA</sequence>
<gene>
    <name evidence="5 7" type="primary">rpmD</name>
</gene>
<dbReference type="InterPro" id="IPR005996">
    <property type="entry name" value="Ribosomal_uL30_bac-type"/>
</dbReference>
<dbReference type="PIRSF" id="PIRSF002211">
    <property type="entry name" value="Ribosomal_L30_bac-type"/>
    <property type="match status" value="1"/>
</dbReference>
<dbReference type="NCBIfam" id="TIGR01308">
    <property type="entry name" value="rpmD_bact"/>
    <property type="match status" value="1"/>
</dbReference>
<dbReference type="GO" id="GO:0006412">
    <property type="term" value="P:translation"/>
    <property type="evidence" value="ECO:0007669"/>
    <property type="project" value="UniProtKB-UniRule"/>
</dbReference>
<accession>A0A0H4T293</accession>
<dbReference type="CDD" id="cd01658">
    <property type="entry name" value="Ribosomal_L30"/>
    <property type="match status" value="1"/>
</dbReference>
<protein>
    <recommendedName>
        <fullName evidence="5">Large ribosomal subunit protein uL30</fullName>
    </recommendedName>
</protein>
<feature type="domain" description="Large ribosomal subunit protein uL30-like ferredoxin-like fold" evidence="6">
    <location>
        <begin position="8"/>
        <end position="57"/>
    </location>
</feature>
<dbReference type="GO" id="GO:0003735">
    <property type="term" value="F:structural constituent of ribosome"/>
    <property type="evidence" value="ECO:0007669"/>
    <property type="project" value="InterPro"/>
</dbReference>
<dbReference type="EMBL" id="KT006937">
    <property type="protein sequence ID" value="AKQ00775.1"/>
    <property type="molecule type" value="Genomic_DNA"/>
</dbReference>
<name>A0A0H4T293_9GAMM</name>
<evidence type="ECO:0000256" key="5">
    <source>
        <dbReference type="HAMAP-Rule" id="MF_01371"/>
    </source>
</evidence>
<keyword evidence="4 5" id="KW-0687">Ribonucleoprotein</keyword>
<evidence type="ECO:0000256" key="4">
    <source>
        <dbReference type="ARBA" id="ARBA00023274"/>
    </source>
</evidence>
<evidence type="ECO:0000256" key="1">
    <source>
        <dbReference type="ARBA" id="ARBA00007594"/>
    </source>
</evidence>
<dbReference type="AlphaFoldDB" id="A0A0H4T293"/>
<evidence type="ECO:0000256" key="2">
    <source>
        <dbReference type="ARBA" id="ARBA00011838"/>
    </source>
</evidence>
<evidence type="ECO:0000256" key="3">
    <source>
        <dbReference type="ARBA" id="ARBA00022980"/>
    </source>
</evidence>
<evidence type="ECO:0000313" key="7">
    <source>
        <dbReference type="EMBL" id="AKQ00775.1"/>
    </source>
</evidence>
<organism evidence="7">
    <name type="scientific">uncultured gamma proteobacterium Rifle_16ft_4_minimus_1061</name>
    <dbReference type="NCBI Taxonomy" id="1665198"/>
    <lineage>
        <taxon>Bacteria</taxon>
        <taxon>Pseudomonadati</taxon>
        <taxon>Pseudomonadota</taxon>
        <taxon>Gammaproteobacteria</taxon>
        <taxon>environmental samples</taxon>
    </lineage>
</organism>
<reference evidence="7" key="1">
    <citation type="journal article" date="2015" name="ISME J.">
        <title>Aquifer environment selects for microbial species cohorts in sediment and groundwater.</title>
        <authorList>
            <person name="Hug L.A."/>
            <person name="Thomas B.C."/>
            <person name="Brown C.T."/>
            <person name="Frischkorn K.R."/>
            <person name="Williams K.H."/>
            <person name="Tringe S.G."/>
            <person name="Banfield J.F."/>
        </authorList>
    </citation>
    <scope>NUCLEOTIDE SEQUENCE</scope>
</reference>
<dbReference type="Pfam" id="PF00327">
    <property type="entry name" value="Ribosomal_L30"/>
    <property type="match status" value="1"/>
</dbReference>
<comment type="similarity">
    <text evidence="1 5">Belongs to the universal ribosomal protein uL30 family.</text>
</comment>
<comment type="subunit">
    <text evidence="2 5">Part of the 50S ribosomal subunit.</text>
</comment>